<evidence type="ECO:0008006" key="3">
    <source>
        <dbReference type="Google" id="ProtNLM"/>
    </source>
</evidence>
<dbReference type="EMBL" id="FNID01000051">
    <property type="protein sequence ID" value="SDO06768.1"/>
    <property type="molecule type" value="Genomic_DNA"/>
</dbReference>
<evidence type="ECO:0000313" key="1">
    <source>
        <dbReference type="EMBL" id="SDO06768.1"/>
    </source>
</evidence>
<gene>
    <name evidence="1" type="ORF">SAMN05192585_15114</name>
</gene>
<dbReference type="Proteomes" id="UP000199182">
    <property type="component" value="Unassembled WGS sequence"/>
</dbReference>
<dbReference type="AlphaFoldDB" id="A0A1H0GIS3"/>
<proteinExistence type="predicted"/>
<organism evidence="1 2">
    <name type="scientific">Acetanaerobacterium elongatum</name>
    <dbReference type="NCBI Taxonomy" id="258515"/>
    <lineage>
        <taxon>Bacteria</taxon>
        <taxon>Bacillati</taxon>
        <taxon>Bacillota</taxon>
        <taxon>Clostridia</taxon>
        <taxon>Eubacteriales</taxon>
        <taxon>Oscillospiraceae</taxon>
        <taxon>Acetanaerobacterium</taxon>
    </lineage>
</organism>
<name>A0A1H0GIS3_9FIRM</name>
<sequence>MMVFSLIVLIVIGIMLSAFATALVRAQDAARRYTARTLYMAVQDYTVHQLDAGVDMKKLENLNENSTFLQKYVSGPIKGRLKVYLTEQGVVKSIEYTENGKTVILP</sequence>
<accession>A0A1H0GIS3</accession>
<evidence type="ECO:0000313" key="2">
    <source>
        <dbReference type="Proteomes" id="UP000199182"/>
    </source>
</evidence>
<keyword evidence="2" id="KW-1185">Reference proteome</keyword>
<protein>
    <recommendedName>
        <fullName evidence="3">Type II secretory pathway, pseudopilin PulG</fullName>
    </recommendedName>
</protein>
<reference evidence="1 2" key="1">
    <citation type="submission" date="2016-10" db="EMBL/GenBank/DDBJ databases">
        <authorList>
            <person name="de Groot N.N."/>
        </authorList>
    </citation>
    <scope>NUCLEOTIDE SEQUENCE [LARGE SCALE GENOMIC DNA]</scope>
    <source>
        <strain evidence="1 2">CGMCC 1.5012</strain>
    </source>
</reference>